<dbReference type="Proteomes" id="UP000696485">
    <property type="component" value="Unassembled WGS sequence"/>
</dbReference>
<evidence type="ECO:0000256" key="1">
    <source>
        <dbReference type="SAM" id="MobiDB-lite"/>
    </source>
</evidence>
<dbReference type="InterPro" id="IPR038902">
    <property type="entry name" value="INTS1"/>
</dbReference>
<dbReference type="EMBL" id="JAAAUY010000038">
    <property type="protein sequence ID" value="KAF9337055.1"/>
    <property type="molecule type" value="Genomic_DNA"/>
</dbReference>
<sequence>MSKDPRKGKASGPERLPGRAPSRTIKSSVKLEPHGSKGSPSSSASGSSTHTPPLESSTSSLSQITQDSFEGASIPIQKKARIATNTASDSSAPSTPPKSAIITVKNEDLTFKSATRKVPGQTHHNRQQSLWSLSDNVKVGQETVSINPRQVDDEVTNTFSQESWQEPPPLHLIRQALQYLKSNSLKPDQTIASGLLRLGRAMPELLREPTVSVMMIQMLRPEFTHSFKIRTNGAVVFLVCTLLHQGWDDVPNWPTDFVMAYLEDATGERSWCANAETKQFVANILTAFRTDGDDTVGDKFDPVRLDEKSATSAVMATIDIHEYAELLSIRKRYNDPDTKSLIKDVTLRTIAEQIPMCIGASAADTAVRSMIKLMMATCRWVEVRQKAMSHMEFWLGSFPKTAKPLLRMILRQISSQPTLSDDDLETWFMLLDFRYKSRTHQVEPVKEELRVALSGLAGQEMVRYGLQHIMAAELNPNELKNPYHLDLMELLLQSIPEKPAVEFGQLIQGCTIEAAFQSAGVGPSNPALAPVVLVIKRWIRHLGKRSSSWNADVLVGLLMDQGGTTLSRLAQQQELSARARNISTFWLQILTEVICYVLMANTMDAREAEEVKLSKFSIAHAHAFILRWFQAMIEPLGDGETCRTPFGTMSLETARLSISRILFLEPPMSYAMDTTTQEIDSTLIFRVVENGLPLTDVGLIALLDIRLPPKILLVLVGDFVARATDLSRFYADSLVVKNPDVIVKIFNLSKFTETANAAVLAHANTIPLAWTQTFWTCSLIVAMLACCNPRILALIVWDSMPVIRTLLEICISQHYSFPPPNYTSQSDPSSERVLRLGIQADQTDKETVLAWEKESMVIVGTWDTNRTTPLQLSESEYAGQLMRMDFGPSQPARHPPPEVMQQLRGLNERYGLGMKLAGSREPDYLRRMVGSNDDAAWVDRLLRDVPGIMNALPASTLCARYCRSILNATTTTGENGQPTGGSAKDSAIAAIVDTNVRKKMIGYLESVMSDSSIGLDTTGAYGGQDSLTRFQEVRDIFEFFLSRLSPNTLEGHSNVEKEVQETKQAMETLFQSANLKWPVVLARTVLKTPGAGFLSKTMDWIETITAKEDDILWLEMCLEFLLRVEGSNENEQQQATEQSLQTLARLFTTRLFVWEWFARDKEPLLRLLIKRIDQYFSKQDSDMEDVEMKSSFYHNHYSAARNSSARVQVNLDGRENFDTFPEILWLALLVLSVNGSSKHDGSTWSKLFKESSQPENVEPKRLVNGAPLLSSGTVSDTSAFARESQLRKRLSRTQDPEIVKVSLDGMSFVQVIDVVKEGLGLDIRVAQVVHRELLDVLEEEHEQAVPVHLDSIVVK</sequence>
<evidence type="ECO:0000313" key="3">
    <source>
        <dbReference type="Proteomes" id="UP000696485"/>
    </source>
</evidence>
<comment type="caution">
    <text evidence="2">The sequence shown here is derived from an EMBL/GenBank/DDBJ whole genome shotgun (WGS) entry which is preliminary data.</text>
</comment>
<proteinExistence type="predicted"/>
<feature type="compositionally biased region" description="Low complexity" evidence="1">
    <location>
        <begin position="36"/>
        <end position="68"/>
    </location>
</feature>
<accession>A0A9P5VQ99</accession>
<feature type="region of interest" description="Disordered" evidence="1">
    <location>
        <begin position="1"/>
        <end position="104"/>
    </location>
</feature>
<feature type="compositionally biased region" description="Low complexity" evidence="1">
    <location>
        <begin position="83"/>
        <end position="100"/>
    </location>
</feature>
<dbReference type="PANTHER" id="PTHR21224">
    <property type="entry name" value="INTEGRATOR COMPLEX SUBUNIT 1"/>
    <property type="match status" value="1"/>
</dbReference>
<evidence type="ECO:0000313" key="2">
    <source>
        <dbReference type="EMBL" id="KAF9337055.1"/>
    </source>
</evidence>
<organism evidence="2 3">
    <name type="scientific">Podila minutissima</name>
    <dbReference type="NCBI Taxonomy" id="64525"/>
    <lineage>
        <taxon>Eukaryota</taxon>
        <taxon>Fungi</taxon>
        <taxon>Fungi incertae sedis</taxon>
        <taxon>Mucoromycota</taxon>
        <taxon>Mortierellomycotina</taxon>
        <taxon>Mortierellomycetes</taxon>
        <taxon>Mortierellales</taxon>
        <taxon>Mortierellaceae</taxon>
        <taxon>Podila</taxon>
    </lineage>
</organism>
<protein>
    <submittedName>
        <fullName evidence="2">Integrator complex subunit 1</fullName>
    </submittedName>
</protein>
<reference evidence="2" key="1">
    <citation type="journal article" date="2020" name="Fungal Divers.">
        <title>Resolving the Mortierellaceae phylogeny through synthesis of multi-gene phylogenetics and phylogenomics.</title>
        <authorList>
            <person name="Vandepol N."/>
            <person name="Liber J."/>
            <person name="Desiro A."/>
            <person name="Na H."/>
            <person name="Kennedy M."/>
            <person name="Barry K."/>
            <person name="Grigoriev I.V."/>
            <person name="Miller A.N."/>
            <person name="O'Donnell K."/>
            <person name="Stajich J.E."/>
            <person name="Bonito G."/>
        </authorList>
    </citation>
    <scope>NUCLEOTIDE SEQUENCE</scope>
    <source>
        <strain evidence="2">NVP1</strain>
    </source>
</reference>
<gene>
    <name evidence="2" type="primary">INTS1</name>
    <name evidence="2" type="ORF">BG006_006379</name>
</gene>
<name>A0A9P5VQ99_9FUNG</name>
<dbReference type="GO" id="GO:0034474">
    <property type="term" value="P:U2 snRNA 3'-end processing"/>
    <property type="evidence" value="ECO:0007669"/>
    <property type="project" value="InterPro"/>
</dbReference>
<feature type="non-terminal residue" evidence="2">
    <location>
        <position position="1"/>
    </location>
</feature>
<keyword evidence="3" id="KW-1185">Reference proteome</keyword>
<dbReference type="GO" id="GO:0032039">
    <property type="term" value="C:integrator complex"/>
    <property type="evidence" value="ECO:0007669"/>
    <property type="project" value="InterPro"/>
</dbReference>
<dbReference type="PANTHER" id="PTHR21224:SF1">
    <property type="entry name" value="INTEGRATOR COMPLEX SUBUNIT 1"/>
    <property type="match status" value="1"/>
</dbReference>